<dbReference type="AlphaFoldDB" id="A0A9W7MU67"/>
<feature type="transmembrane region" description="Helical" evidence="10">
    <location>
        <begin position="269"/>
        <end position="290"/>
    </location>
</feature>
<dbReference type="Proteomes" id="UP001165190">
    <property type="component" value="Unassembled WGS sequence"/>
</dbReference>
<sequence>MDALILGSSAGGHSVFISGLDTSNGRGAWRSKDLKPVQFPDVAKRQEQMQRVKGFSRRVQVPTCNSYNIIENFYAKRFRQHVVKHHARGIQETTTAFQRSNTKFLVKATSGHPLESEPGTYPDTPWNSVKNALDAFYRFSRPHTVIGTALSIVSVSLLAVEKLSDISSPFYTGVLEAVLAALMMNIYIVGLNQLSDIEIDKVNKPYLPLASGEYSTLTGILIVTSFSIMSFWLGWVVGSWPLFWALFVSFVLGTAYSINLPLLRWKRFALVAAMCILAVRAVIVQLAFYLHIQTHVFSRPAVFSKPLIFATAFMSFFSVVIALFKDIPDIEGDKIFGIKSYTVRLGQERVFWTCISLLQMAYGVSILVGATSSYTWSKAITVLGHSILAAILWIRAKSVDLKSKAAITSCYMFIWKLFYAEYLLIPLIR</sequence>
<evidence type="ECO:0000256" key="4">
    <source>
        <dbReference type="ARBA" id="ARBA00022640"/>
    </source>
</evidence>
<name>A0A9W7MU67_HIBTR</name>
<feature type="transmembrane region" description="Helical" evidence="10">
    <location>
        <begin position="376"/>
        <end position="394"/>
    </location>
</feature>
<accession>A0A9W7MU67</accession>
<keyword evidence="7" id="KW-0809">Transit peptide</keyword>
<feature type="transmembrane region" description="Helical" evidence="10">
    <location>
        <begin position="302"/>
        <end position="324"/>
    </location>
</feature>
<evidence type="ECO:0000256" key="5">
    <source>
        <dbReference type="ARBA" id="ARBA00022679"/>
    </source>
</evidence>
<evidence type="ECO:0000256" key="8">
    <source>
        <dbReference type="ARBA" id="ARBA00022989"/>
    </source>
</evidence>
<organism evidence="11 12">
    <name type="scientific">Hibiscus trionum</name>
    <name type="common">Flower of an hour</name>
    <dbReference type="NCBI Taxonomy" id="183268"/>
    <lineage>
        <taxon>Eukaryota</taxon>
        <taxon>Viridiplantae</taxon>
        <taxon>Streptophyta</taxon>
        <taxon>Embryophyta</taxon>
        <taxon>Tracheophyta</taxon>
        <taxon>Spermatophyta</taxon>
        <taxon>Magnoliopsida</taxon>
        <taxon>eudicotyledons</taxon>
        <taxon>Gunneridae</taxon>
        <taxon>Pentapetalae</taxon>
        <taxon>rosids</taxon>
        <taxon>malvids</taxon>
        <taxon>Malvales</taxon>
        <taxon>Malvaceae</taxon>
        <taxon>Malvoideae</taxon>
        <taxon>Hibiscus</taxon>
    </lineage>
</organism>
<evidence type="ECO:0000256" key="6">
    <source>
        <dbReference type="ARBA" id="ARBA00022692"/>
    </source>
</evidence>
<dbReference type="InterPro" id="IPR044502">
    <property type="entry name" value="AtHST-like"/>
</dbReference>
<evidence type="ECO:0000256" key="3">
    <source>
        <dbReference type="ARBA" id="ARBA00022528"/>
    </source>
</evidence>
<feature type="transmembrane region" description="Helical" evidence="10">
    <location>
        <begin position="350"/>
        <end position="370"/>
    </location>
</feature>
<dbReference type="NCBIfam" id="NF009525">
    <property type="entry name" value="PRK12887.1"/>
    <property type="match status" value="1"/>
</dbReference>
<evidence type="ECO:0000256" key="2">
    <source>
        <dbReference type="ARBA" id="ARBA00005985"/>
    </source>
</evidence>
<dbReference type="Gene3D" id="1.20.120.1780">
    <property type="entry name" value="UbiA prenyltransferase"/>
    <property type="match status" value="1"/>
</dbReference>
<evidence type="ECO:0000256" key="7">
    <source>
        <dbReference type="ARBA" id="ARBA00022946"/>
    </source>
</evidence>
<feature type="transmembrane region" description="Helical" evidence="10">
    <location>
        <begin position="242"/>
        <end position="262"/>
    </location>
</feature>
<keyword evidence="4" id="KW-0934">Plastid</keyword>
<keyword evidence="8 10" id="KW-1133">Transmembrane helix</keyword>
<dbReference type="OrthoDB" id="1502398at2759"/>
<dbReference type="GO" id="GO:0004659">
    <property type="term" value="F:prenyltransferase activity"/>
    <property type="evidence" value="ECO:0007669"/>
    <property type="project" value="InterPro"/>
</dbReference>
<dbReference type="SMR" id="A0A9W7MU67"/>
<dbReference type="FunFam" id="1.10.357.140:FF:000011">
    <property type="entry name" value="Homogentisate phytyltransferase 1"/>
    <property type="match status" value="1"/>
</dbReference>
<evidence type="ECO:0000313" key="11">
    <source>
        <dbReference type="EMBL" id="GMJ15594.1"/>
    </source>
</evidence>
<keyword evidence="9 10" id="KW-0472">Membrane</keyword>
<proteinExistence type="inferred from homology"/>
<feature type="transmembrane region" description="Helical" evidence="10">
    <location>
        <begin position="406"/>
        <end position="428"/>
    </location>
</feature>
<dbReference type="Gene3D" id="1.10.357.140">
    <property type="entry name" value="UbiA prenyltransferase"/>
    <property type="match status" value="1"/>
</dbReference>
<comment type="similarity">
    <text evidence="2">Belongs to the UbiA prenyltransferase family.</text>
</comment>
<comment type="caution">
    <text evidence="11">The sequence shown here is derived from an EMBL/GenBank/DDBJ whole genome shotgun (WGS) entry which is preliminary data.</text>
</comment>
<reference evidence="11" key="1">
    <citation type="submission" date="2023-05" db="EMBL/GenBank/DDBJ databases">
        <title>Genome and transcriptome analyses reveal genes involved in the formation of fine ridges on petal epidermal cells in Hibiscus trionum.</title>
        <authorList>
            <person name="Koshimizu S."/>
            <person name="Masuda S."/>
            <person name="Ishii T."/>
            <person name="Shirasu K."/>
            <person name="Hoshino A."/>
            <person name="Arita M."/>
        </authorList>
    </citation>
    <scope>NUCLEOTIDE SEQUENCE</scope>
    <source>
        <strain evidence="11">Hamamatsu line</strain>
    </source>
</reference>
<evidence type="ECO:0000256" key="9">
    <source>
        <dbReference type="ARBA" id="ARBA00023136"/>
    </source>
</evidence>
<evidence type="ECO:0000256" key="10">
    <source>
        <dbReference type="SAM" id="Phobius"/>
    </source>
</evidence>
<keyword evidence="5" id="KW-0808">Transferase</keyword>
<dbReference type="InterPro" id="IPR044878">
    <property type="entry name" value="UbiA_sf"/>
</dbReference>
<evidence type="ECO:0000313" key="12">
    <source>
        <dbReference type="Proteomes" id="UP001165190"/>
    </source>
</evidence>
<dbReference type="Pfam" id="PF01040">
    <property type="entry name" value="UbiA"/>
    <property type="match status" value="1"/>
</dbReference>
<feature type="transmembrane region" description="Helical" evidence="10">
    <location>
        <begin position="170"/>
        <end position="194"/>
    </location>
</feature>
<dbReference type="InterPro" id="IPR000537">
    <property type="entry name" value="UbiA_prenyltransferase"/>
</dbReference>
<keyword evidence="3" id="KW-0150">Chloroplast</keyword>
<dbReference type="EMBL" id="BSYR01000078">
    <property type="protein sequence ID" value="GMJ15594.1"/>
    <property type="molecule type" value="Genomic_DNA"/>
</dbReference>
<gene>
    <name evidence="11" type="ORF">HRI_005228400</name>
</gene>
<dbReference type="CDD" id="cd13960">
    <property type="entry name" value="PT_UbiA_HPT1"/>
    <property type="match status" value="1"/>
</dbReference>
<dbReference type="PANTHER" id="PTHR43009">
    <property type="entry name" value="HOMOGENTISATE SOLANESYLTRANSFERASE, CHLOROPLASTIC"/>
    <property type="match status" value="1"/>
</dbReference>
<evidence type="ECO:0000256" key="1">
    <source>
        <dbReference type="ARBA" id="ARBA00004508"/>
    </source>
</evidence>
<protein>
    <submittedName>
        <fullName evidence="11">Homogentisate phytyltransferase 1, VITAMIN E 2, HOMOGENTISATE PHYTYLTRANSFERASE</fullName>
    </submittedName>
</protein>
<dbReference type="GO" id="GO:0031969">
    <property type="term" value="C:chloroplast membrane"/>
    <property type="evidence" value="ECO:0007669"/>
    <property type="project" value="UniProtKB-SubCell"/>
</dbReference>
<dbReference type="PANTHER" id="PTHR43009:SF6">
    <property type="entry name" value="HOMOGENTISATE PHYTYLTRANSFERASE 1, CHLOROPLASTIC"/>
    <property type="match status" value="1"/>
</dbReference>
<keyword evidence="6 10" id="KW-0812">Transmembrane</keyword>
<keyword evidence="12" id="KW-1185">Reference proteome</keyword>
<feature type="transmembrane region" description="Helical" evidence="10">
    <location>
        <begin position="214"/>
        <end position="236"/>
    </location>
</feature>
<comment type="subcellular location">
    <subcellularLocation>
        <location evidence="1">Plastid</location>
        <location evidence="1">Chloroplast membrane</location>
        <topology evidence="1">Multi-pass membrane protein</topology>
    </subcellularLocation>
</comment>